<organism evidence="14 15">
    <name type="scientific">Oceanidesulfovibrio marinus</name>
    <dbReference type="NCBI Taxonomy" id="370038"/>
    <lineage>
        <taxon>Bacteria</taxon>
        <taxon>Pseudomonadati</taxon>
        <taxon>Thermodesulfobacteriota</taxon>
        <taxon>Desulfovibrionia</taxon>
        <taxon>Desulfovibrionales</taxon>
        <taxon>Desulfovibrionaceae</taxon>
        <taxon>Oceanidesulfovibrio</taxon>
    </lineage>
</organism>
<dbReference type="PROSITE" id="PS51722">
    <property type="entry name" value="G_TR_2"/>
    <property type="match status" value="1"/>
</dbReference>
<keyword evidence="7 9" id="KW-0648">Protein biosynthesis</keyword>
<comment type="caution">
    <text evidence="14">The sequence shown here is derived from an EMBL/GenBank/DDBJ whole genome shotgun (WGS) entry which is preliminary data.</text>
</comment>
<feature type="compositionally biased region" description="Basic and acidic residues" evidence="12">
    <location>
        <begin position="218"/>
        <end position="246"/>
    </location>
</feature>
<evidence type="ECO:0000313" key="15">
    <source>
        <dbReference type="Proteomes" id="UP000434052"/>
    </source>
</evidence>
<evidence type="ECO:0000256" key="11">
    <source>
        <dbReference type="RuleBase" id="RU000645"/>
    </source>
</evidence>
<dbReference type="Pfam" id="PF11987">
    <property type="entry name" value="IF-2"/>
    <property type="match status" value="1"/>
</dbReference>
<dbReference type="Proteomes" id="UP000434052">
    <property type="component" value="Unassembled WGS sequence"/>
</dbReference>
<dbReference type="PROSITE" id="PS01176">
    <property type="entry name" value="IF2"/>
    <property type="match status" value="1"/>
</dbReference>
<comment type="function">
    <text evidence="9 10">One of the essential components for the initiation of protein synthesis. Protects formylmethionyl-tRNA from spontaneous hydrolysis and promotes its binding to the 30S ribosomal subunits. Also involved in the hydrolysis of GTP during the formation of the 70S ribosomal complex.</text>
</comment>
<name>A0A6P1ZGM7_9BACT</name>
<feature type="region of interest" description="Disordered" evidence="12">
    <location>
        <begin position="71"/>
        <end position="392"/>
    </location>
</feature>
<feature type="binding site" evidence="9">
    <location>
        <begin position="584"/>
        <end position="587"/>
    </location>
    <ligand>
        <name>GTP</name>
        <dbReference type="ChEBI" id="CHEBI:37565"/>
    </ligand>
</feature>
<dbReference type="Gene3D" id="2.40.30.10">
    <property type="entry name" value="Translation factors"/>
    <property type="match status" value="2"/>
</dbReference>
<dbReference type="OrthoDB" id="9811804at2"/>
<evidence type="ECO:0000256" key="9">
    <source>
        <dbReference type="HAMAP-Rule" id="MF_00100"/>
    </source>
</evidence>
<dbReference type="SUPFAM" id="SSF50447">
    <property type="entry name" value="Translation proteins"/>
    <property type="match status" value="2"/>
</dbReference>
<dbReference type="SUPFAM" id="SSF52156">
    <property type="entry name" value="Initiation factor IF2/eIF5b, domain 3"/>
    <property type="match status" value="1"/>
</dbReference>
<evidence type="ECO:0000256" key="7">
    <source>
        <dbReference type="ARBA" id="ARBA00022917"/>
    </source>
</evidence>
<dbReference type="InterPro" id="IPR036925">
    <property type="entry name" value="TIF_IF2_dom3_sf"/>
</dbReference>
<evidence type="ECO:0000256" key="6">
    <source>
        <dbReference type="ARBA" id="ARBA00022741"/>
    </source>
</evidence>
<dbReference type="InterPro" id="IPR009000">
    <property type="entry name" value="Transl_B-barrel_sf"/>
</dbReference>
<feature type="compositionally biased region" description="Acidic residues" evidence="12">
    <location>
        <begin position="88"/>
        <end position="105"/>
    </location>
</feature>
<protein>
    <recommendedName>
        <fullName evidence="3 9">Translation initiation factor IF-2</fullName>
    </recommendedName>
</protein>
<feature type="domain" description="Tr-type G" evidence="13">
    <location>
        <begin position="475"/>
        <end position="644"/>
    </location>
</feature>
<dbReference type="Pfam" id="PF03144">
    <property type="entry name" value="GTP_EFTU_D2"/>
    <property type="match status" value="1"/>
</dbReference>
<feature type="compositionally biased region" description="Acidic residues" evidence="12">
    <location>
        <begin position="179"/>
        <end position="199"/>
    </location>
</feature>
<dbReference type="FunFam" id="2.40.30.10:FF:000008">
    <property type="entry name" value="Translation initiation factor IF-2"/>
    <property type="match status" value="1"/>
</dbReference>
<dbReference type="PANTHER" id="PTHR43381:SF5">
    <property type="entry name" value="TR-TYPE G DOMAIN-CONTAINING PROTEIN"/>
    <property type="match status" value="1"/>
</dbReference>
<feature type="compositionally biased region" description="Basic residues" evidence="12">
    <location>
        <begin position="359"/>
        <end position="368"/>
    </location>
</feature>
<dbReference type="PANTHER" id="PTHR43381">
    <property type="entry name" value="TRANSLATION INITIATION FACTOR IF-2-RELATED"/>
    <property type="match status" value="1"/>
</dbReference>
<keyword evidence="4 9" id="KW-0963">Cytoplasm</keyword>
<dbReference type="FunFam" id="3.40.50.10050:FF:000001">
    <property type="entry name" value="Translation initiation factor IF-2"/>
    <property type="match status" value="1"/>
</dbReference>
<dbReference type="NCBIfam" id="TIGR00231">
    <property type="entry name" value="small_GTP"/>
    <property type="match status" value="1"/>
</dbReference>
<dbReference type="GO" id="GO:0003743">
    <property type="term" value="F:translation initiation factor activity"/>
    <property type="evidence" value="ECO:0007669"/>
    <property type="project" value="UniProtKB-UniRule"/>
</dbReference>
<evidence type="ECO:0000256" key="5">
    <source>
        <dbReference type="ARBA" id="ARBA00022540"/>
    </source>
</evidence>
<dbReference type="EMBL" id="QMIF01000005">
    <property type="protein sequence ID" value="TVM34165.1"/>
    <property type="molecule type" value="Genomic_DNA"/>
</dbReference>
<evidence type="ECO:0000256" key="10">
    <source>
        <dbReference type="RuleBase" id="RU000644"/>
    </source>
</evidence>
<feature type="compositionally biased region" description="Low complexity" evidence="12">
    <location>
        <begin position="114"/>
        <end position="123"/>
    </location>
</feature>
<dbReference type="Pfam" id="PF22042">
    <property type="entry name" value="EF-G_D2"/>
    <property type="match status" value="1"/>
</dbReference>
<dbReference type="GO" id="GO:0005525">
    <property type="term" value="F:GTP binding"/>
    <property type="evidence" value="ECO:0007669"/>
    <property type="project" value="UniProtKB-KW"/>
</dbReference>
<dbReference type="SUPFAM" id="SSF52540">
    <property type="entry name" value="P-loop containing nucleoside triphosphate hydrolases"/>
    <property type="match status" value="1"/>
</dbReference>
<feature type="binding site" evidence="9">
    <location>
        <begin position="484"/>
        <end position="491"/>
    </location>
    <ligand>
        <name>GTP</name>
        <dbReference type="ChEBI" id="CHEBI:37565"/>
    </ligand>
</feature>
<dbReference type="Pfam" id="PF00009">
    <property type="entry name" value="GTP_EFTU"/>
    <property type="match status" value="1"/>
</dbReference>
<evidence type="ECO:0000256" key="4">
    <source>
        <dbReference type="ARBA" id="ARBA00022490"/>
    </source>
</evidence>
<dbReference type="Gene3D" id="1.10.10.2480">
    <property type="match status" value="1"/>
</dbReference>
<dbReference type="InterPro" id="IPR006847">
    <property type="entry name" value="IF2_N"/>
</dbReference>
<keyword evidence="8 9" id="KW-0342">GTP-binding</keyword>
<evidence type="ECO:0000256" key="12">
    <source>
        <dbReference type="SAM" id="MobiDB-lite"/>
    </source>
</evidence>
<keyword evidence="5 9" id="KW-0396">Initiation factor</keyword>
<dbReference type="FunFam" id="3.40.50.300:FF:000019">
    <property type="entry name" value="Translation initiation factor IF-2"/>
    <property type="match status" value="1"/>
</dbReference>
<dbReference type="GO" id="GO:0003924">
    <property type="term" value="F:GTPase activity"/>
    <property type="evidence" value="ECO:0007669"/>
    <property type="project" value="UniProtKB-UniRule"/>
</dbReference>
<evidence type="ECO:0000256" key="3">
    <source>
        <dbReference type="ARBA" id="ARBA00020675"/>
    </source>
</evidence>
<feature type="binding site" evidence="9">
    <location>
        <begin position="530"/>
        <end position="534"/>
    </location>
    <ligand>
        <name>GTP</name>
        <dbReference type="ChEBI" id="CHEBI:37565"/>
    </ligand>
</feature>
<evidence type="ECO:0000256" key="1">
    <source>
        <dbReference type="ARBA" id="ARBA00004496"/>
    </source>
</evidence>
<dbReference type="NCBIfam" id="TIGR00487">
    <property type="entry name" value="IF-2"/>
    <property type="match status" value="1"/>
</dbReference>
<dbReference type="Gene3D" id="3.40.50.10050">
    <property type="entry name" value="Translation initiation factor IF- 2, domain 3"/>
    <property type="match status" value="1"/>
</dbReference>
<feature type="region of interest" description="G-domain" evidence="9">
    <location>
        <begin position="478"/>
        <end position="626"/>
    </location>
</feature>
<dbReference type="InterPro" id="IPR053905">
    <property type="entry name" value="EF-G-like_DII"/>
</dbReference>
<evidence type="ECO:0000256" key="2">
    <source>
        <dbReference type="ARBA" id="ARBA00007733"/>
    </source>
</evidence>
<dbReference type="RefSeq" id="WP_144305161.1">
    <property type="nucleotide sequence ID" value="NZ_QMIF01000005.1"/>
</dbReference>
<dbReference type="AlphaFoldDB" id="A0A6P1ZGM7"/>
<dbReference type="Gene3D" id="3.40.50.300">
    <property type="entry name" value="P-loop containing nucleotide triphosphate hydrolases"/>
    <property type="match status" value="1"/>
</dbReference>
<reference evidence="14 15" key="1">
    <citation type="submission" date="2018-06" db="EMBL/GenBank/DDBJ databases">
        <title>Complete genome of Desulfovibrio marinus P48SEP.</title>
        <authorList>
            <person name="Crispim J.S."/>
            <person name="Vidigal P.M.P."/>
            <person name="Silva L.C.F."/>
            <person name="Araujo L.C."/>
            <person name="Laguardia C.N."/>
            <person name="Dias R.S."/>
            <person name="Sousa M.P."/>
            <person name="Paula S.O."/>
            <person name="Silva C."/>
        </authorList>
    </citation>
    <scope>NUCLEOTIDE SEQUENCE [LARGE SCALE GENOMIC DNA]</scope>
    <source>
        <strain evidence="14 15">P48SEP</strain>
    </source>
</reference>
<comment type="similarity">
    <text evidence="2 9 10">Belongs to the TRAFAC class translation factor GTPase superfamily. Classic translation factor GTPase family. IF-2 subfamily.</text>
</comment>
<dbReference type="CDD" id="cd01887">
    <property type="entry name" value="IF2_eIF5B"/>
    <property type="match status" value="1"/>
</dbReference>
<dbReference type="InterPro" id="IPR015760">
    <property type="entry name" value="TIF_IF2"/>
</dbReference>
<dbReference type="FunFam" id="2.40.30.10:FF:000007">
    <property type="entry name" value="Translation initiation factor IF-2"/>
    <property type="match status" value="1"/>
</dbReference>
<dbReference type="InterPro" id="IPR044145">
    <property type="entry name" value="IF2_II"/>
</dbReference>
<dbReference type="InterPro" id="IPR000795">
    <property type="entry name" value="T_Tr_GTP-bd_dom"/>
</dbReference>
<feature type="compositionally biased region" description="Acidic residues" evidence="12">
    <location>
        <begin position="152"/>
        <end position="171"/>
    </location>
</feature>
<dbReference type="HAMAP" id="MF_00100_B">
    <property type="entry name" value="IF_2_B"/>
    <property type="match status" value="1"/>
</dbReference>
<sequence length="976" mass="104771">MTITVKDLSNELGVNKKELIQALRELGVQIKSHMSAVDDEQAAEMRSRFRNGEEGGADVVRKEVQPGVIVRRRRRPKAGAAEEHEAEAAEEAEEHEEAAVEAEAEEAPHEAEVAAEAAGAEGVEAAEEAEPEPASKGARIIAAPGEPVPGAESEEAPQEAEAGEAPVEEVAETPAAEEPVAEEAPAEAEAAETAPEEPAEAPTAEKPVAEEAPAEAETAPKKGADAKEAEKADEGKKPKKKAEEGKKPRKKAKRREEPESGPQVRVISMPDPAEVARAQAEAELAKEGMPDPSGRAPRPASPGGTTPPPGQRKGAGSGRKKDRRVVDFSQSLSEEEDRRRASLQAKKKKAQPVRDKTGGKVRPRRGRRPQFDTEHAHAATMAEQASQPLKQAKRKLRIDEAIRVSDMAHQMGVKAQALIKVLLGLGVMATINQSLDLDTASLVASEFGYEVEKVGFSEDTYIAPREEDKPESLKGRPPVVTIMGHVDHGKTSLLDAIRESNITGGEAGGITQHIGAYHVLTPRGEVVFLDTPGHEAFTAMRARGAQVTDIVVLVVAADDGVMDQTREAVNHSRAAGVPIVVAVNKMDKEGADPDRVKRELADLGLLPEDWGGETIYAHVSAKQHTGLDELLEMIILQSEVLELKANPDKPARGHIVEARLDKGRGAVATVLIQEGTLHQGDPFVCGLFSGRVRALFNDKGEKVDTAGPAMPVEVQGFEGVPEAGDEFVGVEDDKVARRIAESRQLKQREKELAKESKITLETFLAQKAEGEAQILNLVIKSDVQGSLEAVSEALAKLSTDEVKVNVIHGGTGAITESDILLASASEAVIIGFNVRPSAKVKDIAEQEKVDIRFYDIIYKLVSDIKDALSGMLAPEVREVYLGQAEVRDTFSVPKVGIIAGCAVMDGKITRNAGIRLLRDGVVTYTGTVSSLKRFKDDVKEVQKGYECGIGLTNYNDIKVGDVIEAFEEVEEARTLD</sequence>
<dbReference type="GO" id="GO:0005829">
    <property type="term" value="C:cytosol"/>
    <property type="evidence" value="ECO:0007669"/>
    <property type="project" value="TreeGrafter"/>
</dbReference>
<evidence type="ECO:0000256" key="8">
    <source>
        <dbReference type="ARBA" id="ARBA00023134"/>
    </source>
</evidence>
<proteinExistence type="inferred from homology"/>
<gene>
    <name evidence="9" type="primary">infB</name>
    <name evidence="14" type="ORF">DQK91_09725</name>
</gene>
<accession>A0A6P1ZGM7</accession>
<dbReference type="CDD" id="cd03702">
    <property type="entry name" value="IF2_mtIF2_II"/>
    <property type="match status" value="1"/>
</dbReference>
<keyword evidence="6 9" id="KW-0547">Nucleotide-binding</keyword>
<dbReference type="InterPro" id="IPR005225">
    <property type="entry name" value="Small_GTP-bd"/>
</dbReference>
<dbReference type="Pfam" id="PF04760">
    <property type="entry name" value="IF2_N"/>
    <property type="match status" value="2"/>
</dbReference>
<dbReference type="InterPro" id="IPR000178">
    <property type="entry name" value="TF_IF2_bacterial-like"/>
</dbReference>
<comment type="subcellular location">
    <subcellularLocation>
        <location evidence="1 9 11">Cytoplasm</location>
    </subcellularLocation>
</comment>
<dbReference type="InterPro" id="IPR004161">
    <property type="entry name" value="EFTu-like_2"/>
</dbReference>
<dbReference type="InterPro" id="IPR023115">
    <property type="entry name" value="TIF_IF2_dom3"/>
</dbReference>
<evidence type="ECO:0000259" key="13">
    <source>
        <dbReference type="PROSITE" id="PS51722"/>
    </source>
</evidence>
<dbReference type="InterPro" id="IPR027417">
    <property type="entry name" value="P-loop_NTPase"/>
</dbReference>
<dbReference type="CDD" id="cd03692">
    <property type="entry name" value="mtIF2_IVc"/>
    <property type="match status" value="1"/>
</dbReference>
<evidence type="ECO:0000313" key="14">
    <source>
        <dbReference type="EMBL" id="TVM34165.1"/>
    </source>
</evidence>